<comment type="caution">
    <text evidence="1">The sequence shown here is derived from an EMBL/GenBank/DDBJ whole genome shotgun (WGS) entry which is preliminary data.</text>
</comment>
<dbReference type="OrthoDB" id="297431at2759"/>
<organism evidence="1 2">
    <name type="scientific">Paramecium sonneborni</name>
    <dbReference type="NCBI Taxonomy" id="65129"/>
    <lineage>
        <taxon>Eukaryota</taxon>
        <taxon>Sar</taxon>
        <taxon>Alveolata</taxon>
        <taxon>Ciliophora</taxon>
        <taxon>Intramacronucleata</taxon>
        <taxon>Oligohymenophorea</taxon>
        <taxon>Peniculida</taxon>
        <taxon>Parameciidae</taxon>
        <taxon>Paramecium</taxon>
    </lineage>
</organism>
<dbReference type="EMBL" id="CAJJDN010000010">
    <property type="protein sequence ID" value="CAD8056065.1"/>
    <property type="molecule type" value="Genomic_DNA"/>
</dbReference>
<accession>A0A8S1KQB9</accession>
<dbReference type="Proteomes" id="UP000692954">
    <property type="component" value="Unassembled WGS sequence"/>
</dbReference>
<gene>
    <name evidence="1" type="ORF">PSON_ATCC_30995.1.T0100047</name>
</gene>
<name>A0A8S1KQB9_9CILI</name>
<evidence type="ECO:0000313" key="2">
    <source>
        <dbReference type="Proteomes" id="UP000692954"/>
    </source>
</evidence>
<dbReference type="AlphaFoldDB" id="A0A8S1KQB9"/>
<proteinExistence type="predicted"/>
<protein>
    <submittedName>
        <fullName evidence="1">Uncharacterized protein</fullName>
    </submittedName>
</protein>
<sequence length="239" mass="28191">MAIKHYQNDEPLYMLKGFKIPILNTYIQEPYLSPQNVKQQLSSRSNQQQQFESTITKAITTSREFRFEPLKVEKIQKNKLLEERSLSPIKPKFLEDNKLKGLLNIVQDRNKLISQKLLDIPISGSASNTKKIKFNFKKINMKIPQKIQISREDPESNKKFLINTLRKNSVIHNQVDIQRPLRSKSDIERVRSKSNLKQVSPYKDQQIDEQQKKKTVRFNELVEIRIIDRIKSHLIKQIV</sequence>
<evidence type="ECO:0000313" key="1">
    <source>
        <dbReference type="EMBL" id="CAD8056065.1"/>
    </source>
</evidence>
<keyword evidence="2" id="KW-1185">Reference proteome</keyword>
<reference evidence="1" key="1">
    <citation type="submission" date="2021-01" db="EMBL/GenBank/DDBJ databases">
        <authorList>
            <consortium name="Genoscope - CEA"/>
            <person name="William W."/>
        </authorList>
    </citation>
    <scope>NUCLEOTIDE SEQUENCE</scope>
</reference>